<gene>
    <name evidence="1" type="ORF">D6D20_01937</name>
</gene>
<dbReference type="PANTHER" id="PTHR36578:SF1">
    <property type="entry name" value="APPLE DOMAIN-CONTAINING PROTEIN"/>
    <property type="match status" value="1"/>
</dbReference>
<dbReference type="AlphaFoldDB" id="A0A4S8ZI75"/>
<name>A0A4S8ZI75_AURPU</name>
<accession>A0A4S8ZI75</accession>
<organism evidence="1 2">
    <name type="scientific">Aureobasidium pullulans</name>
    <name type="common">Black yeast</name>
    <name type="synonym">Pullularia pullulans</name>
    <dbReference type="NCBI Taxonomy" id="5580"/>
    <lineage>
        <taxon>Eukaryota</taxon>
        <taxon>Fungi</taxon>
        <taxon>Dikarya</taxon>
        <taxon>Ascomycota</taxon>
        <taxon>Pezizomycotina</taxon>
        <taxon>Dothideomycetes</taxon>
        <taxon>Dothideomycetidae</taxon>
        <taxon>Dothideales</taxon>
        <taxon>Saccotheciaceae</taxon>
        <taxon>Aureobasidium</taxon>
    </lineage>
</organism>
<protein>
    <recommendedName>
        <fullName evidence="3">Apple domain-containing protein</fullName>
    </recommendedName>
</protein>
<comment type="caution">
    <text evidence="1">The sequence shown here is derived from an EMBL/GenBank/DDBJ whole genome shotgun (WGS) entry which is preliminary data.</text>
</comment>
<evidence type="ECO:0008006" key="3">
    <source>
        <dbReference type="Google" id="ProtNLM"/>
    </source>
</evidence>
<sequence length="337" mass="36473">MIDSLLYHQIPPAFPFSNYLLLSTTQHTPTNIIMRSAIVLSALAGVALAEHRSLIGRDGTCKPQPAGSGPVASPDTVEAFFSIPELQTLSTSAPTPDGYTSAFIGLNASLNANKYMGLWTLTSYDTIGCASLCDKTTGCEAFNMYSERDPTLDPNASNCANPASLTNYKCTLWGAGVSADQAKNFGQWRDNFQVVITGSNAYNKVPAPCTIPGYDGPTQLGGAINAPLDANRHDTYMGVRVYPFNEDQEYDPTACATACTSQTAYNKGHPAKDGSYQTCRFFNSWVQSKNGVAYEVHCGLYNQTWSPQYATNYGQYQGSNRITVSRSYSYTLSEVSA</sequence>
<evidence type="ECO:0000313" key="1">
    <source>
        <dbReference type="EMBL" id="THW65632.1"/>
    </source>
</evidence>
<dbReference type="PANTHER" id="PTHR36578">
    <property type="entry name" value="CHROMOSOME 15, WHOLE GENOME SHOTGUN SEQUENCE"/>
    <property type="match status" value="1"/>
</dbReference>
<dbReference type="EMBL" id="QZAN01000012">
    <property type="protein sequence ID" value="THW65632.1"/>
    <property type="molecule type" value="Genomic_DNA"/>
</dbReference>
<reference evidence="1 2" key="1">
    <citation type="submission" date="2018-10" db="EMBL/GenBank/DDBJ databases">
        <title>Fifty Aureobasidium pullulans genomes reveal a recombining polyextremotolerant generalist.</title>
        <authorList>
            <person name="Gostincar C."/>
            <person name="Turk M."/>
            <person name="Zajc J."/>
            <person name="Gunde-Cimerman N."/>
        </authorList>
    </citation>
    <scope>NUCLEOTIDE SEQUENCE [LARGE SCALE GENOMIC DNA]</scope>
    <source>
        <strain evidence="1 2">EXF-10751</strain>
    </source>
</reference>
<proteinExistence type="predicted"/>
<evidence type="ECO:0000313" key="2">
    <source>
        <dbReference type="Proteomes" id="UP000310421"/>
    </source>
</evidence>
<dbReference type="Proteomes" id="UP000310421">
    <property type="component" value="Unassembled WGS sequence"/>
</dbReference>